<dbReference type="GO" id="GO:0016491">
    <property type="term" value="F:oxidoreductase activity"/>
    <property type="evidence" value="ECO:0007669"/>
    <property type="project" value="UniProtKB-KW"/>
</dbReference>
<dbReference type="InterPro" id="IPR052175">
    <property type="entry name" value="ComplexI-like_HydComp"/>
</dbReference>
<protein>
    <submittedName>
        <fullName evidence="10">Multisubunit sodium/proton antiporter, MrpD subunit</fullName>
    </submittedName>
</protein>
<dbReference type="Pfam" id="PF00361">
    <property type="entry name" value="Proton_antipo_M"/>
    <property type="match status" value="1"/>
</dbReference>
<feature type="transmembrane region" description="Helical" evidence="8">
    <location>
        <begin position="6"/>
        <end position="26"/>
    </location>
</feature>
<evidence type="ECO:0000313" key="11">
    <source>
        <dbReference type="Proteomes" id="UP000198870"/>
    </source>
</evidence>
<dbReference type="RefSeq" id="WP_254782098.1">
    <property type="nucleotide sequence ID" value="NZ_FMUX01000022.1"/>
</dbReference>
<feature type="transmembrane region" description="Helical" evidence="8">
    <location>
        <begin position="97"/>
        <end position="117"/>
    </location>
</feature>
<organism evidence="10 11">
    <name type="scientific">Desulfoluna spongiiphila</name>
    <dbReference type="NCBI Taxonomy" id="419481"/>
    <lineage>
        <taxon>Bacteria</taxon>
        <taxon>Pseudomonadati</taxon>
        <taxon>Thermodesulfobacteriota</taxon>
        <taxon>Desulfobacteria</taxon>
        <taxon>Desulfobacterales</taxon>
        <taxon>Desulfolunaceae</taxon>
        <taxon>Desulfoluna</taxon>
    </lineage>
</organism>
<gene>
    <name evidence="10" type="ORF">SAMN05216233_12248</name>
</gene>
<accession>A0A1G5IVY3</accession>
<feature type="transmembrane region" description="Helical" evidence="8">
    <location>
        <begin position="71"/>
        <end position="90"/>
    </location>
</feature>
<evidence type="ECO:0000313" key="10">
    <source>
        <dbReference type="EMBL" id="SCY79870.1"/>
    </source>
</evidence>
<dbReference type="PANTHER" id="PTHR42682:SF4">
    <property type="entry name" value="NADH-UBIQUINONE_PLASTOQUINONE"/>
    <property type="match status" value="1"/>
</dbReference>
<feature type="transmembrane region" description="Helical" evidence="8">
    <location>
        <begin position="574"/>
        <end position="593"/>
    </location>
</feature>
<evidence type="ECO:0000256" key="6">
    <source>
        <dbReference type="ARBA" id="ARBA00023136"/>
    </source>
</evidence>
<feature type="transmembrane region" description="Helical" evidence="8">
    <location>
        <begin position="33"/>
        <end position="51"/>
    </location>
</feature>
<evidence type="ECO:0000256" key="3">
    <source>
        <dbReference type="ARBA" id="ARBA00022692"/>
    </source>
</evidence>
<feature type="transmembrane region" description="Helical" evidence="8">
    <location>
        <begin position="373"/>
        <end position="394"/>
    </location>
</feature>
<sequence>MTLDMPFINIPPALIMVVGALALPILKGRLRSAWMTVLPLLALVTLLSVPNGTHWTVPFLDYQLVFGRVDALSRIFGTIFCIAAFAGSVYAMHEDDALAHTSAMIYAGSAVGVTFAGDFFSLYVFWEFMAVASTFLILARRTEQSQKAAFRYIMIHILGGLSLMAGIVLQIQETGSIAFSAIELASPASWFIFVGVAVNAAVYPMHAWLKDAYPEATVTGAVFLSSFTTKSAVYTMARIFAGTDILIPLGLAMALIPLCYAVIENDIRRVLAYSLINQVGFMIVGIGIGTNLAINGVAAHAVCHILYKSLLFMGAGAVIQQTGKQGLSDLGGLFRSMPWTATFCIVGGLSMSTPFFCAFVSKSMIISAAAHEHLTLAWFILQFTAVGVFAYVGIRVPFLTFFHRDSGLKPAEAPWNMRIAMGFTALGCVYVGTHHEVLYNMLPFAADYEPYTAAHVINQLQLQFFGTLAFFLLLAKGLLPRLSKATFLDTDWFYAGAGRVLYVIADKVLNSVNTACDALLVKGLTGRINGFAQKAPESIAVALMSPFTHLFGKGNPGQEDLSERVRLAFRTGTVPSGIGAFVAVLFIFLLYAVRG</sequence>
<comment type="subcellular location">
    <subcellularLocation>
        <location evidence="1">Cell membrane</location>
        <topology evidence="1">Multi-pass membrane protein</topology>
    </subcellularLocation>
    <subcellularLocation>
        <location evidence="7">Membrane</location>
        <topology evidence="7">Multi-pass membrane protein</topology>
    </subcellularLocation>
</comment>
<dbReference type="NCBIfam" id="NF009310">
    <property type="entry name" value="PRK12668.1"/>
    <property type="match status" value="1"/>
</dbReference>
<evidence type="ECO:0000256" key="5">
    <source>
        <dbReference type="ARBA" id="ARBA00023002"/>
    </source>
</evidence>
<name>A0A1G5IVY3_9BACT</name>
<reference evidence="10 11" key="1">
    <citation type="submission" date="2016-10" db="EMBL/GenBank/DDBJ databases">
        <authorList>
            <person name="de Groot N.N."/>
        </authorList>
    </citation>
    <scope>NUCLEOTIDE SEQUENCE [LARGE SCALE GENOMIC DNA]</scope>
    <source>
        <strain evidence="10 11">AA1</strain>
    </source>
</reference>
<dbReference type="STRING" id="419481.SAMN05216233_12248"/>
<keyword evidence="11" id="KW-1185">Reference proteome</keyword>
<evidence type="ECO:0000256" key="8">
    <source>
        <dbReference type="SAM" id="Phobius"/>
    </source>
</evidence>
<dbReference type="PANTHER" id="PTHR42682">
    <property type="entry name" value="HYDROGENASE-4 COMPONENT F"/>
    <property type="match status" value="1"/>
</dbReference>
<evidence type="ECO:0000256" key="4">
    <source>
        <dbReference type="ARBA" id="ARBA00022989"/>
    </source>
</evidence>
<evidence type="ECO:0000256" key="1">
    <source>
        <dbReference type="ARBA" id="ARBA00004651"/>
    </source>
</evidence>
<dbReference type="GO" id="GO:0005886">
    <property type="term" value="C:plasma membrane"/>
    <property type="evidence" value="ECO:0007669"/>
    <property type="project" value="UniProtKB-SubCell"/>
</dbReference>
<dbReference type="AlphaFoldDB" id="A0A1G5IVY3"/>
<feature type="transmembrane region" description="Helical" evidence="8">
    <location>
        <begin position="339"/>
        <end position="361"/>
    </location>
</feature>
<evidence type="ECO:0000256" key="7">
    <source>
        <dbReference type="RuleBase" id="RU000320"/>
    </source>
</evidence>
<dbReference type="Proteomes" id="UP000198870">
    <property type="component" value="Unassembled WGS sequence"/>
</dbReference>
<keyword evidence="3 7" id="KW-0812">Transmembrane</keyword>
<feature type="transmembrane region" description="Helical" evidence="8">
    <location>
        <begin position="245"/>
        <end position="263"/>
    </location>
</feature>
<proteinExistence type="predicted"/>
<keyword evidence="5" id="KW-0560">Oxidoreductase</keyword>
<evidence type="ECO:0000256" key="2">
    <source>
        <dbReference type="ARBA" id="ARBA00022475"/>
    </source>
</evidence>
<keyword evidence="6 8" id="KW-0472">Membrane</keyword>
<evidence type="ECO:0000259" key="9">
    <source>
        <dbReference type="Pfam" id="PF00361"/>
    </source>
</evidence>
<keyword evidence="2" id="KW-1003">Cell membrane</keyword>
<feature type="transmembrane region" description="Helical" evidence="8">
    <location>
        <begin position="298"/>
        <end position="319"/>
    </location>
</feature>
<dbReference type="PRINTS" id="PR01434">
    <property type="entry name" value="NADHDHGNASE5"/>
</dbReference>
<feature type="domain" description="NADH:quinone oxidoreductase/Mrp antiporter transmembrane" evidence="9">
    <location>
        <begin position="116"/>
        <end position="384"/>
    </location>
</feature>
<dbReference type="InterPro" id="IPR001750">
    <property type="entry name" value="ND/Mrp_TM"/>
</dbReference>
<keyword evidence="4 8" id="KW-1133">Transmembrane helix</keyword>
<dbReference type="EMBL" id="FMUX01000022">
    <property type="protein sequence ID" value="SCY79870.1"/>
    <property type="molecule type" value="Genomic_DNA"/>
</dbReference>
<feature type="transmembrane region" description="Helical" evidence="8">
    <location>
        <begin position="177"/>
        <end position="200"/>
    </location>
</feature>
<feature type="transmembrane region" description="Helical" evidence="8">
    <location>
        <begin position="270"/>
        <end position="292"/>
    </location>
</feature>
<feature type="transmembrane region" description="Helical" evidence="8">
    <location>
        <begin position="152"/>
        <end position="171"/>
    </location>
</feature>